<dbReference type="KEGG" id="pfy:PFICI_00969"/>
<feature type="transmembrane region" description="Helical" evidence="7">
    <location>
        <begin position="353"/>
        <end position="371"/>
    </location>
</feature>
<keyword evidence="2" id="KW-0813">Transport</keyword>
<evidence type="ECO:0000313" key="9">
    <source>
        <dbReference type="Proteomes" id="UP000030651"/>
    </source>
</evidence>
<dbReference type="PANTHER" id="PTHR43791:SF103">
    <property type="entry name" value="MAJOR FACILITATOR SUPERFAMILY (MFS) PROFILE DOMAIN-CONTAINING PROTEIN-RELATED"/>
    <property type="match status" value="1"/>
</dbReference>
<feature type="region of interest" description="Disordered" evidence="6">
    <location>
        <begin position="1"/>
        <end position="46"/>
    </location>
</feature>
<dbReference type="PANTHER" id="PTHR43791">
    <property type="entry name" value="PERMEASE-RELATED"/>
    <property type="match status" value="1"/>
</dbReference>
<feature type="transmembrane region" description="Helical" evidence="7">
    <location>
        <begin position="437"/>
        <end position="458"/>
    </location>
</feature>
<dbReference type="InterPro" id="IPR011701">
    <property type="entry name" value="MFS"/>
</dbReference>
<dbReference type="HOGENOM" id="CLU_001265_0_5_1"/>
<gene>
    <name evidence="8" type="ORF">PFICI_00969</name>
</gene>
<comment type="subcellular location">
    <subcellularLocation>
        <location evidence="1">Membrane</location>
        <topology evidence="1">Multi-pass membrane protein</topology>
    </subcellularLocation>
</comment>
<evidence type="ECO:0000313" key="8">
    <source>
        <dbReference type="EMBL" id="ETS87141.1"/>
    </source>
</evidence>
<evidence type="ECO:0000256" key="6">
    <source>
        <dbReference type="SAM" id="MobiDB-lite"/>
    </source>
</evidence>
<organism evidence="8 9">
    <name type="scientific">Pestalotiopsis fici (strain W106-1 / CGMCC3.15140)</name>
    <dbReference type="NCBI Taxonomy" id="1229662"/>
    <lineage>
        <taxon>Eukaryota</taxon>
        <taxon>Fungi</taxon>
        <taxon>Dikarya</taxon>
        <taxon>Ascomycota</taxon>
        <taxon>Pezizomycotina</taxon>
        <taxon>Sordariomycetes</taxon>
        <taxon>Xylariomycetidae</taxon>
        <taxon>Amphisphaeriales</taxon>
        <taxon>Sporocadaceae</taxon>
        <taxon>Pestalotiopsis</taxon>
    </lineage>
</organism>
<feature type="transmembrane region" description="Helical" evidence="7">
    <location>
        <begin position="121"/>
        <end position="141"/>
    </location>
</feature>
<dbReference type="OrthoDB" id="6730379at2759"/>
<keyword evidence="9" id="KW-1185">Reference proteome</keyword>
<dbReference type="Gene3D" id="1.20.1250.20">
    <property type="entry name" value="MFS general substrate transporter like domains"/>
    <property type="match status" value="1"/>
</dbReference>
<dbReference type="SUPFAM" id="SSF103473">
    <property type="entry name" value="MFS general substrate transporter"/>
    <property type="match status" value="1"/>
</dbReference>
<protein>
    <recommendedName>
        <fullName evidence="10">Major facilitator superfamily (MFS) profile domain-containing protein</fullName>
    </recommendedName>
</protein>
<proteinExistence type="predicted"/>
<dbReference type="eggNOG" id="KOG2533">
    <property type="taxonomic scope" value="Eukaryota"/>
</dbReference>
<keyword evidence="4 7" id="KW-1133">Transmembrane helix</keyword>
<feature type="transmembrane region" description="Helical" evidence="7">
    <location>
        <begin position="208"/>
        <end position="226"/>
    </location>
</feature>
<dbReference type="InterPro" id="IPR036259">
    <property type="entry name" value="MFS_trans_sf"/>
</dbReference>
<keyword evidence="3 7" id="KW-0812">Transmembrane</keyword>
<dbReference type="AlphaFoldDB" id="W3XPG0"/>
<evidence type="ECO:0008006" key="10">
    <source>
        <dbReference type="Google" id="ProtNLM"/>
    </source>
</evidence>
<feature type="transmembrane region" description="Helical" evidence="7">
    <location>
        <begin position="470"/>
        <end position="491"/>
    </location>
</feature>
<reference evidence="9" key="1">
    <citation type="journal article" date="2015" name="BMC Genomics">
        <title>Genomic and transcriptomic analysis of the endophytic fungus Pestalotiopsis fici reveals its lifestyle and high potential for synthesis of natural products.</title>
        <authorList>
            <person name="Wang X."/>
            <person name="Zhang X."/>
            <person name="Liu L."/>
            <person name="Xiang M."/>
            <person name="Wang W."/>
            <person name="Sun X."/>
            <person name="Che Y."/>
            <person name="Guo L."/>
            <person name="Liu G."/>
            <person name="Guo L."/>
            <person name="Wang C."/>
            <person name="Yin W.B."/>
            <person name="Stadler M."/>
            <person name="Zhang X."/>
            <person name="Liu X."/>
        </authorList>
    </citation>
    <scope>NUCLEOTIDE SEQUENCE [LARGE SCALE GENOMIC DNA]</scope>
    <source>
        <strain evidence="9">W106-1 / CGMCC3.15140</strain>
    </source>
</reference>
<sequence>MESKPKDESSVQGDAVGDTSASSPTNNLPTKNELTPTETQHKVSERDVDDTTVFYNRQKDKVGPLTPELQNKINKKNFWCLLSQTWWIAFLIHLDKSTLSQASTMGIFDDIDMSKTEYNNLFVLFYLDYLIALWPGGYVAQRVGHKHFINASLVLWALLLGLHLVVKTGRQMMALRFFLGMTESQIVPSTTVLHQAFFTPKKSPWVQLLWWASGSFANVLLTMVAYKLIEDDDVGTLVGGLSSWKWLRIVCVILTFVVVVPMFYFLPNSPVDAKWLTTKEKIHTIAMIRETYSGIVNTTFRWNQVRECFTDLKSWLFIFHMFFNELPNNTSQQLPLIIVGFGFTPAQSALFNIAKPLWGSFLILVSAAMLYATDLGVGYTCAISYIPCFVGGIMELASPWENKIALIVGTQISTFKPSYVLGLSWAGTTTTGYTKKLTLMGTCIVAASVANMISPQFWQTQYAPRYRLPWAFMTAFWLISPLMCLFIRFYLDKLNKQRAEILAHSRANNVAEILDTGSEEIKIDEEDLDATDRQNLHFVYPL</sequence>
<feature type="transmembrane region" description="Helical" evidence="7">
    <location>
        <begin position="147"/>
        <end position="166"/>
    </location>
</feature>
<accession>W3XPG0</accession>
<feature type="transmembrane region" description="Helical" evidence="7">
    <location>
        <begin position="246"/>
        <end position="266"/>
    </location>
</feature>
<dbReference type="OMA" id="LLWWAFG"/>
<evidence type="ECO:0000256" key="2">
    <source>
        <dbReference type="ARBA" id="ARBA00022448"/>
    </source>
</evidence>
<evidence type="ECO:0000256" key="5">
    <source>
        <dbReference type="ARBA" id="ARBA00023136"/>
    </source>
</evidence>
<dbReference type="InParanoid" id="W3XPG0"/>
<dbReference type="Pfam" id="PF07690">
    <property type="entry name" value="MFS_1"/>
    <property type="match status" value="1"/>
</dbReference>
<evidence type="ECO:0000256" key="7">
    <source>
        <dbReference type="SAM" id="Phobius"/>
    </source>
</evidence>
<dbReference type="GeneID" id="19265982"/>
<dbReference type="GO" id="GO:0022857">
    <property type="term" value="F:transmembrane transporter activity"/>
    <property type="evidence" value="ECO:0007669"/>
    <property type="project" value="InterPro"/>
</dbReference>
<keyword evidence="5 7" id="KW-0472">Membrane</keyword>
<evidence type="ECO:0000256" key="1">
    <source>
        <dbReference type="ARBA" id="ARBA00004141"/>
    </source>
</evidence>
<dbReference type="Proteomes" id="UP000030651">
    <property type="component" value="Unassembled WGS sequence"/>
</dbReference>
<evidence type="ECO:0000256" key="3">
    <source>
        <dbReference type="ARBA" id="ARBA00022692"/>
    </source>
</evidence>
<evidence type="ECO:0000256" key="4">
    <source>
        <dbReference type="ARBA" id="ARBA00022989"/>
    </source>
</evidence>
<feature type="transmembrane region" description="Helical" evidence="7">
    <location>
        <begin position="377"/>
        <end position="397"/>
    </location>
</feature>
<dbReference type="RefSeq" id="XP_007827741.1">
    <property type="nucleotide sequence ID" value="XM_007829550.1"/>
</dbReference>
<feature type="compositionally biased region" description="Polar residues" evidence="6">
    <location>
        <begin position="19"/>
        <end position="38"/>
    </location>
</feature>
<name>W3XPG0_PESFW</name>
<dbReference type="FunCoup" id="W3XPG0">
    <property type="interactions" value="32"/>
</dbReference>
<dbReference type="EMBL" id="KI912109">
    <property type="protein sequence ID" value="ETS87141.1"/>
    <property type="molecule type" value="Genomic_DNA"/>
</dbReference>
<dbReference type="GO" id="GO:0016020">
    <property type="term" value="C:membrane"/>
    <property type="evidence" value="ECO:0007669"/>
    <property type="project" value="UniProtKB-SubCell"/>
</dbReference>